<accession>A0ACA9NH55</accession>
<name>A0ACA9NH55_9GLOM</name>
<sequence>YIHTTENSEVAQGLIQTKSKYPVKIWYYVPEDLENCPYIVIMSRNIYNHLPLLSKIPVAIQNDLKDIIAEENILDLTARKLITRTSMQRFLKGVPLSELHPSLNNRSKIEHIIATKHHAEHPYIKIL</sequence>
<dbReference type="EMBL" id="CAJVPU010015914">
    <property type="protein sequence ID" value="CAG8649674.1"/>
    <property type="molecule type" value="Genomic_DNA"/>
</dbReference>
<comment type="caution">
    <text evidence="1">The sequence shown here is derived from an EMBL/GenBank/DDBJ whole genome shotgun (WGS) entry which is preliminary data.</text>
</comment>
<keyword evidence="2" id="KW-1185">Reference proteome</keyword>
<evidence type="ECO:0000313" key="2">
    <source>
        <dbReference type="Proteomes" id="UP000789702"/>
    </source>
</evidence>
<proteinExistence type="predicted"/>
<evidence type="ECO:0000313" key="1">
    <source>
        <dbReference type="EMBL" id="CAG8649674.1"/>
    </source>
</evidence>
<dbReference type="Proteomes" id="UP000789702">
    <property type="component" value="Unassembled WGS sequence"/>
</dbReference>
<protein>
    <submittedName>
        <fullName evidence="1">1715_t:CDS:1</fullName>
    </submittedName>
</protein>
<organism evidence="1 2">
    <name type="scientific">Dentiscutata heterogama</name>
    <dbReference type="NCBI Taxonomy" id="1316150"/>
    <lineage>
        <taxon>Eukaryota</taxon>
        <taxon>Fungi</taxon>
        <taxon>Fungi incertae sedis</taxon>
        <taxon>Mucoromycota</taxon>
        <taxon>Glomeromycotina</taxon>
        <taxon>Glomeromycetes</taxon>
        <taxon>Diversisporales</taxon>
        <taxon>Gigasporaceae</taxon>
        <taxon>Dentiscutata</taxon>
    </lineage>
</organism>
<reference evidence="1" key="1">
    <citation type="submission" date="2021-06" db="EMBL/GenBank/DDBJ databases">
        <authorList>
            <person name="Kallberg Y."/>
            <person name="Tangrot J."/>
            <person name="Rosling A."/>
        </authorList>
    </citation>
    <scope>NUCLEOTIDE SEQUENCE</scope>
    <source>
        <strain evidence="1">IL203A</strain>
    </source>
</reference>
<feature type="non-terminal residue" evidence="1">
    <location>
        <position position="1"/>
    </location>
</feature>
<gene>
    <name evidence="1" type="ORF">DHETER_LOCUS9233</name>
</gene>